<feature type="domain" description="Aminoglycoside phosphotransferase" evidence="2">
    <location>
        <begin position="125"/>
        <end position="227"/>
    </location>
</feature>
<dbReference type="InterPro" id="IPR011009">
    <property type="entry name" value="Kinase-like_dom_sf"/>
</dbReference>
<dbReference type="Pfam" id="PF01636">
    <property type="entry name" value="APH"/>
    <property type="match status" value="1"/>
</dbReference>
<reference evidence="3 4" key="1">
    <citation type="submission" date="2018-12" db="EMBL/GenBank/DDBJ databases">
        <title>Draft genome sequence of Embleya hyalina NBRC 13850T.</title>
        <authorList>
            <person name="Komaki H."/>
            <person name="Hosoyama A."/>
            <person name="Kimura A."/>
            <person name="Ichikawa N."/>
            <person name="Tamura T."/>
        </authorList>
    </citation>
    <scope>NUCLEOTIDE SEQUENCE [LARGE SCALE GENOMIC DNA]</scope>
    <source>
        <strain evidence="3 4">NBRC 13850</strain>
    </source>
</reference>
<evidence type="ECO:0000313" key="3">
    <source>
        <dbReference type="EMBL" id="GCE01378.1"/>
    </source>
</evidence>
<dbReference type="EMBL" id="BIFH01000048">
    <property type="protein sequence ID" value="GCE01378.1"/>
    <property type="molecule type" value="Genomic_DNA"/>
</dbReference>
<evidence type="ECO:0000256" key="1">
    <source>
        <dbReference type="SAM" id="MobiDB-lite"/>
    </source>
</evidence>
<keyword evidence="4" id="KW-1185">Reference proteome</keyword>
<evidence type="ECO:0000313" key="4">
    <source>
        <dbReference type="Proteomes" id="UP000286931"/>
    </source>
</evidence>
<dbReference type="AlphaFoldDB" id="A0A401Z3J5"/>
<name>A0A401Z3J5_9ACTN</name>
<comment type="caution">
    <text evidence="3">The sequence shown here is derived from an EMBL/GenBank/DDBJ whole genome shotgun (WGS) entry which is preliminary data.</text>
</comment>
<dbReference type="SUPFAM" id="SSF56112">
    <property type="entry name" value="Protein kinase-like (PK-like)"/>
    <property type="match status" value="1"/>
</dbReference>
<accession>A0A401Z3J5</accession>
<feature type="compositionally biased region" description="Polar residues" evidence="1">
    <location>
        <begin position="263"/>
        <end position="273"/>
    </location>
</feature>
<dbReference type="RefSeq" id="WP_126643013.1">
    <property type="nucleotide sequence ID" value="NZ_BIFH01000048.1"/>
</dbReference>
<protein>
    <recommendedName>
        <fullName evidence="2">Aminoglycoside phosphotransferase domain-containing protein</fullName>
    </recommendedName>
</protein>
<dbReference type="Proteomes" id="UP000286931">
    <property type="component" value="Unassembled WGS sequence"/>
</dbReference>
<evidence type="ECO:0000259" key="2">
    <source>
        <dbReference type="Pfam" id="PF01636"/>
    </source>
</evidence>
<dbReference type="Gene3D" id="3.90.1200.10">
    <property type="match status" value="1"/>
</dbReference>
<organism evidence="3 4">
    <name type="scientific">Embleya hyalina</name>
    <dbReference type="NCBI Taxonomy" id="516124"/>
    <lineage>
        <taxon>Bacteria</taxon>
        <taxon>Bacillati</taxon>
        <taxon>Actinomycetota</taxon>
        <taxon>Actinomycetes</taxon>
        <taxon>Kitasatosporales</taxon>
        <taxon>Streptomycetaceae</taxon>
        <taxon>Embleya</taxon>
    </lineage>
</organism>
<sequence>MEHRWTWHELPEPVRAEIESVTGPVHEAEPLPEGLTSPFAAVLRVPGRSVFVKGTPTTNDTAVARQRREATAAPSVGGRVAPTMLGHLAPPGWDVLLFTHAAGRHADLTPRGNDLTSFAHALGRAGRIRAPHGLDLPPLADRWAKHLTPDERALLGGTHLLHTDLNPRNVIVEDHGNGARTCFVDWGMSAIGPAWAELAYVYMLLLWSDHTPEAAHAWLRQFPAWRAASNAGIRAFITGATTETTTHDQAGHWTSLLTHRHNQNPTQPTQHMNPISPPGT</sequence>
<feature type="region of interest" description="Disordered" evidence="1">
    <location>
        <begin position="259"/>
        <end position="280"/>
    </location>
</feature>
<gene>
    <name evidence="3" type="ORF">EHYA_09144</name>
</gene>
<dbReference type="OrthoDB" id="2570531at2"/>
<proteinExistence type="predicted"/>
<dbReference type="InterPro" id="IPR002575">
    <property type="entry name" value="Aminoglycoside_PTrfase"/>
</dbReference>